<evidence type="ECO:0000313" key="1">
    <source>
        <dbReference type="EMBL" id="CAH3167993.1"/>
    </source>
</evidence>
<gene>
    <name evidence="1" type="ORF">PMEA_00007981</name>
</gene>
<accession>A0AAU9Y4F4</accession>
<comment type="caution">
    <text evidence="1">The sequence shown here is derived from an EMBL/GenBank/DDBJ whole genome shotgun (WGS) entry which is preliminary data.</text>
</comment>
<protein>
    <submittedName>
        <fullName evidence="1">Uncharacterized protein</fullName>
    </submittedName>
</protein>
<dbReference type="Proteomes" id="UP001159428">
    <property type="component" value="Unassembled WGS sequence"/>
</dbReference>
<keyword evidence="2" id="KW-1185">Reference proteome</keyword>
<evidence type="ECO:0000313" key="2">
    <source>
        <dbReference type="Proteomes" id="UP001159428"/>
    </source>
</evidence>
<proteinExistence type="predicted"/>
<sequence>MFYGTACFTNHVSKTQSGKTADHQQLSVCMSRRKCGNCCKLLVGCKQQQEYRCGYVTCPLCHHYIEALSHRCFIQVAKTPEEERAECHTKRRPGRHLRGADAGLATVHSNEDDVPSISLLPSPPVDSVDLNDEKPSTWRPCRTRDITFRILLWMKPRTTSVQSASGET</sequence>
<name>A0AAU9Y4F4_9CNID</name>
<reference evidence="1 2" key="1">
    <citation type="submission" date="2022-05" db="EMBL/GenBank/DDBJ databases">
        <authorList>
            <consortium name="Genoscope - CEA"/>
            <person name="William W."/>
        </authorList>
    </citation>
    <scope>NUCLEOTIDE SEQUENCE [LARGE SCALE GENOMIC DNA]</scope>
</reference>
<organism evidence="1 2">
    <name type="scientific">Pocillopora meandrina</name>
    <dbReference type="NCBI Taxonomy" id="46732"/>
    <lineage>
        <taxon>Eukaryota</taxon>
        <taxon>Metazoa</taxon>
        <taxon>Cnidaria</taxon>
        <taxon>Anthozoa</taxon>
        <taxon>Hexacorallia</taxon>
        <taxon>Scleractinia</taxon>
        <taxon>Astrocoeniina</taxon>
        <taxon>Pocilloporidae</taxon>
        <taxon>Pocillopora</taxon>
    </lineage>
</organism>
<dbReference type="EMBL" id="CALNXJ010000169">
    <property type="protein sequence ID" value="CAH3167993.1"/>
    <property type="molecule type" value="Genomic_DNA"/>
</dbReference>
<dbReference type="AlphaFoldDB" id="A0AAU9Y4F4"/>